<evidence type="ECO:0000259" key="1">
    <source>
        <dbReference type="SMART" id="SM00923"/>
    </source>
</evidence>
<evidence type="ECO:0000313" key="2">
    <source>
        <dbReference type="EMBL" id="EOO16138.1"/>
    </source>
</evidence>
<dbReference type="SMART" id="SM00923">
    <property type="entry name" value="MbtH"/>
    <property type="match status" value="1"/>
</dbReference>
<dbReference type="InterPro" id="IPR037407">
    <property type="entry name" value="MLP_fam"/>
</dbReference>
<dbReference type="PANTHER" id="PTHR38444:SF1">
    <property type="entry name" value="ENTEROBACTIN BIOSYNTHESIS PROTEIN YBDZ"/>
    <property type="match status" value="1"/>
</dbReference>
<dbReference type="EMBL" id="AHDZ01000031">
    <property type="protein sequence ID" value="EOO16138.1"/>
    <property type="molecule type" value="Genomic_DNA"/>
</dbReference>
<dbReference type="InterPro" id="IPR038020">
    <property type="entry name" value="MbtH-like_sf"/>
</dbReference>
<dbReference type="Proteomes" id="UP000014003">
    <property type="component" value="Unassembled WGS sequence"/>
</dbReference>
<dbReference type="PATRIC" id="fig|1053205.3.peg.3700"/>
<name>R8CWZ3_BACCE</name>
<accession>R8CWZ3</accession>
<sequence length="64" mass="7611">MKENHSLTVIYKVVVNHEEQYSILPFSKTNPIGWRDFGFSGERDECLQRIAEIWTDMRPKSLRI</sequence>
<protein>
    <recommendedName>
        <fullName evidence="1">MbtH-like domain-containing protein</fullName>
    </recommendedName>
</protein>
<proteinExistence type="predicted"/>
<dbReference type="PANTHER" id="PTHR38444">
    <property type="entry name" value="ENTEROBACTIN BIOSYNTHESIS PROTEIN YBDZ"/>
    <property type="match status" value="1"/>
</dbReference>
<organism evidence="2 3">
    <name type="scientific">Bacillus cereus HuA3-9</name>
    <dbReference type="NCBI Taxonomy" id="1053205"/>
    <lineage>
        <taxon>Bacteria</taxon>
        <taxon>Bacillati</taxon>
        <taxon>Bacillota</taxon>
        <taxon>Bacilli</taxon>
        <taxon>Bacillales</taxon>
        <taxon>Bacillaceae</taxon>
        <taxon>Bacillus</taxon>
        <taxon>Bacillus cereus group</taxon>
    </lineage>
</organism>
<dbReference type="Gene3D" id="3.90.820.10">
    <property type="entry name" value="Structural Genomics, Unknown Function 30-nov-00 1gh9 Mol_id"/>
    <property type="match status" value="1"/>
</dbReference>
<dbReference type="AlphaFoldDB" id="R8CWZ3"/>
<dbReference type="GO" id="GO:0019290">
    <property type="term" value="P:siderophore biosynthetic process"/>
    <property type="evidence" value="ECO:0007669"/>
    <property type="project" value="TreeGrafter"/>
</dbReference>
<dbReference type="GO" id="GO:0005829">
    <property type="term" value="C:cytosol"/>
    <property type="evidence" value="ECO:0007669"/>
    <property type="project" value="TreeGrafter"/>
</dbReference>
<dbReference type="RefSeq" id="WP_016096259.1">
    <property type="nucleotide sequence ID" value="NZ_KB976146.1"/>
</dbReference>
<dbReference type="HOGENOM" id="CLU_181321_0_1_9"/>
<feature type="domain" description="MbtH-like" evidence="1">
    <location>
        <begin position="2"/>
        <end position="52"/>
    </location>
</feature>
<reference evidence="2 3" key="1">
    <citation type="submission" date="2012-12" db="EMBL/GenBank/DDBJ databases">
        <title>The Genome Sequence of Bacillus cereus HuA3-9.</title>
        <authorList>
            <consortium name="The Broad Institute Genome Sequencing Platform"/>
            <consortium name="The Broad Institute Genome Sequencing Center for Infectious Disease"/>
            <person name="Feldgarden M."/>
            <person name="Van der Auwera G.A."/>
            <person name="Mahillon J."/>
            <person name="Duprez V."/>
            <person name="Timmery S."/>
            <person name="Mattelet C."/>
            <person name="Dierick K."/>
            <person name="Sun M."/>
            <person name="Yu Z."/>
            <person name="Zhu L."/>
            <person name="Hu X."/>
            <person name="Shank E.B."/>
            <person name="Swiecicka I."/>
            <person name="Hansen B.M."/>
            <person name="Andrup L."/>
            <person name="Walker B."/>
            <person name="Young S.K."/>
            <person name="Zeng Q."/>
            <person name="Gargeya S."/>
            <person name="Fitzgerald M."/>
            <person name="Haas B."/>
            <person name="Abouelleil A."/>
            <person name="Alvarado L."/>
            <person name="Arachchi H.M."/>
            <person name="Berlin A.M."/>
            <person name="Chapman S.B."/>
            <person name="Dewar J."/>
            <person name="Goldberg J."/>
            <person name="Griggs A."/>
            <person name="Gujja S."/>
            <person name="Hansen M."/>
            <person name="Howarth C."/>
            <person name="Imamovic A."/>
            <person name="Larimer J."/>
            <person name="McCowan C."/>
            <person name="Murphy C."/>
            <person name="Neiman D."/>
            <person name="Pearson M."/>
            <person name="Priest M."/>
            <person name="Roberts A."/>
            <person name="Saif S."/>
            <person name="Shea T."/>
            <person name="Sisk P."/>
            <person name="Sykes S."/>
            <person name="Wortman J."/>
            <person name="Nusbaum C."/>
            <person name="Birren B."/>
        </authorList>
    </citation>
    <scope>NUCLEOTIDE SEQUENCE [LARGE SCALE GENOMIC DNA]</scope>
    <source>
        <strain evidence="2 3">HuA3-9</strain>
    </source>
</reference>
<dbReference type="InterPro" id="IPR005153">
    <property type="entry name" value="MbtH-like_dom"/>
</dbReference>
<evidence type="ECO:0000313" key="3">
    <source>
        <dbReference type="Proteomes" id="UP000014003"/>
    </source>
</evidence>
<comment type="caution">
    <text evidence="2">The sequence shown here is derived from an EMBL/GenBank/DDBJ whole genome shotgun (WGS) entry which is preliminary data.</text>
</comment>
<dbReference type="Pfam" id="PF03621">
    <property type="entry name" value="MbtH"/>
    <property type="match status" value="1"/>
</dbReference>
<gene>
    <name evidence="2" type="ORF">IGA_03668</name>
</gene>
<dbReference type="SUPFAM" id="SSF160582">
    <property type="entry name" value="MbtH-like"/>
    <property type="match status" value="1"/>
</dbReference>